<feature type="signal peptide" evidence="4">
    <location>
        <begin position="1"/>
        <end position="19"/>
    </location>
</feature>
<dbReference type="InterPro" id="IPR008969">
    <property type="entry name" value="CarboxyPept-like_regulatory"/>
</dbReference>
<feature type="domain" description="Outer membrane protein beta-barrel" evidence="5">
    <location>
        <begin position="373"/>
        <end position="775"/>
    </location>
</feature>
<dbReference type="Pfam" id="PF13620">
    <property type="entry name" value="CarboxypepD_reg"/>
    <property type="match status" value="1"/>
</dbReference>
<dbReference type="RefSeq" id="WP_053973060.1">
    <property type="nucleotide sequence ID" value="NZ_FNUE01000001.1"/>
</dbReference>
<dbReference type="Gene3D" id="2.170.130.10">
    <property type="entry name" value="TonB-dependent receptor, plug domain"/>
    <property type="match status" value="1"/>
</dbReference>
<dbReference type="InterPro" id="IPR041700">
    <property type="entry name" value="OMP_b-brl_3"/>
</dbReference>
<evidence type="ECO:0000313" key="9">
    <source>
        <dbReference type="Proteomes" id="UP000183071"/>
    </source>
</evidence>
<reference evidence="6 8" key="1">
    <citation type="submission" date="2015-07" db="EMBL/GenBank/DDBJ databases">
        <title>Genome of Polaribacter dokdonenesis DSW-5, isolated from seawater off Dokdo in Korea.</title>
        <authorList>
            <person name="Yoon K."/>
            <person name="Song J.Y."/>
            <person name="Kim J.F."/>
        </authorList>
    </citation>
    <scope>NUCLEOTIDE SEQUENCE [LARGE SCALE GENOMIC DNA]</scope>
    <source>
        <strain evidence="6 8">DSW-5</strain>
    </source>
</reference>
<reference evidence="7 9" key="2">
    <citation type="submission" date="2016-10" db="EMBL/GenBank/DDBJ databases">
        <authorList>
            <person name="Varghese N."/>
            <person name="Submissions S."/>
        </authorList>
    </citation>
    <scope>NUCLEOTIDE SEQUENCE [LARGE SCALE GENOMIC DNA]</scope>
    <source>
        <strain evidence="7 9">DSW-5</strain>
    </source>
</reference>
<sequence length="800" mass="90616">MKHILTFLLASFISIQCFAQYRISGKITDEQNKTLNAVAISLYTTDEAKFVKASVSNSKGIFTINSIEEGSYYLLLNSLGFKEHKTKNFQLISDKNFKTIQLTIASEELDEIVIKTEKPMIQVLADKTVFNVQNTINAAGDTGFDLLRKAPGIVIDNNDNVIVEGKNGVLFYIDGKPSVLRGEDLVNFLKTLQSSDIESVEIITQPSSKYDAEGNAGIVNIILKRDKTIGTNGSLTSGYNQGDYARFNNALSFNNRNKKTSLYGNISNGTGTGFSFLNLYRIQNNTIFDAKTETIYDYNNTSTRFGFDFYPNKKSTFGIILSANFSDSFSDSDSRTPITPQNRQNPNNVLVAGSDTDNNVYNLYSNLNYKYDNKKGTIFNFDIDFGKYSRENFNLQPNTYFNGDETQVLSQSTFYIVSPTTINLFSTKVDYEQNFLKAKLSFGAKIAKVNTVNDFDFFNRENGNDNLDNSRSNEFDYDEIVTAAYINFNKKIKKFNFQFGLRAENTNSKGTLTSTQASNNDIVERNYTDFFPSAGITFQPNQTNSFALNYSTRIQRPNYQNLNPFENRIDELSFRKGNPFLQPQYTNNLKLSHTYKYRLTTSLSYSFIKDFFAQITEAGQNNQNFINVRNVANQKVINLGISYPSKFTNWWSYYISLNASRSIYEATNPDFIGISQNSLSLYAQNTFNLPKDIRFEVSGWYNSPSIWGGTYRTNSLGSLNLALQKKFLKDKLNARIGVDDVLFTSPWSGTTQFGDLFIDGSGGSDSRQFKINLTYNFGRSEVKKARNRKTGIEDEKGRIE</sequence>
<evidence type="ECO:0000313" key="8">
    <source>
        <dbReference type="Proteomes" id="UP000037716"/>
    </source>
</evidence>
<dbReference type="Proteomes" id="UP000183071">
    <property type="component" value="Unassembled WGS sequence"/>
</dbReference>
<dbReference type="Gene3D" id="2.40.170.20">
    <property type="entry name" value="TonB-dependent receptor, beta-barrel domain"/>
    <property type="match status" value="1"/>
</dbReference>
<dbReference type="Gene3D" id="2.60.40.1120">
    <property type="entry name" value="Carboxypeptidase-like, regulatory domain"/>
    <property type="match status" value="1"/>
</dbReference>
<dbReference type="PANTHER" id="PTHR40980">
    <property type="entry name" value="PLUG DOMAIN-CONTAINING PROTEIN"/>
    <property type="match status" value="1"/>
</dbReference>
<keyword evidence="9" id="KW-1185">Reference proteome</keyword>
<dbReference type="AlphaFoldDB" id="A0A0N0CES2"/>
<dbReference type="InterPro" id="IPR037066">
    <property type="entry name" value="Plug_dom_sf"/>
</dbReference>
<dbReference type="InterPro" id="IPR036942">
    <property type="entry name" value="Beta-barrel_TonB_sf"/>
</dbReference>
<feature type="chain" id="PRO_5005845765" evidence="4">
    <location>
        <begin position="20"/>
        <end position="800"/>
    </location>
</feature>
<evidence type="ECO:0000256" key="4">
    <source>
        <dbReference type="SAM" id="SignalP"/>
    </source>
</evidence>
<evidence type="ECO:0000313" key="6">
    <source>
        <dbReference type="EMBL" id="KOY50797.1"/>
    </source>
</evidence>
<dbReference type="Pfam" id="PF14905">
    <property type="entry name" value="OMP_b-brl_3"/>
    <property type="match status" value="1"/>
</dbReference>
<comment type="caution">
    <text evidence="6">The sequence shown here is derived from an EMBL/GenBank/DDBJ whole genome shotgun (WGS) entry which is preliminary data.</text>
</comment>
<keyword evidence="2" id="KW-0472">Membrane</keyword>
<dbReference type="PANTHER" id="PTHR40980:SF4">
    <property type="entry name" value="TONB-DEPENDENT RECEPTOR-LIKE BETA-BARREL DOMAIN-CONTAINING PROTEIN"/>
    <property type="match status" value="1"/>
</dbReference>
<dbReference type="SUPFAM" id="SSF56935">
    <property type="entry name" value="Porins"/>
    <property type="match status" value="1"/>
</dbReference>
<dbReference type="Proteomes" id="UP000037716">
    <property type="component" value="Unassembled WGS sequence"/>
</dbReference>
<dbReference type="GO" id="GO:0009279">
    <property type="term" value="C:cell outer membrane"/>
    <property type="evidence" value="ECO:0007669"/>
    <property type="project" value="UniProtKB-SubCell"/>
</dbReference>
<keyword evidence="4" id="KW-0732">Signal</keyword>
<keyword evidence="6" id="KW-0675">Receptor</keyword>
<dbReference type="EMBL" id="LGBR01000001">
    <property type="protein sequence ID" value="KOY50797.1"/>
    <property type="molecule type" value="Genomic_DNA"/>
</dbReference>
<proteinExistence type="predicted"/>
<dbReference type="STRING" id="1300348.I602_357"/>
<dbReference type="SUPFAM" id="SSF49464">
    <property type="entry name" value="Carboxypeptidase regulatory domain-like"/>
    <property type="match status" value="1"/>
</dbReference>
<protein>
    <submittedName>
        <fullName evidence="7">Outer membrane receptor proteins, mostly Fe transport</fullName>
    </submittedName>
    <submittedName>
        <fullName evidence="6">TonB-dependent receptor domain protein</fullName>
    </submittedName>
</protein>
<evidence type="ECO:0000256" key="2">
    <source>
        <dbReference type="ARBA" id="ARBA00023136"/>
    </source>
</evidence>
<accession>A0A0N0CES2</accession>
<keyword evidence="3" id="KW-0998">Cell outer membrane</keyword>
<name>A0A0N0CES2_9FLAO</name>
<evidence type="ECO:0000256" key="1">
    <source>
        <dbReference type="ARBA" id="ARBA00004442"/>
    </source>
</evidence>
<dbReference type="OrthoDB" id="8764943at2"/>
<organism evidence="6 8">
    <name type="scientific">Polaribacter dokdonensis DSW-5</name>
    <dbReference type="NCBI Taxonomy" id="1300348"/>
    <lineage>
        <taxon>Bacteria</taxon>
        <taxon>Pseudomonadati</taxon>
        <taxon>Bacteroidota</taxon>
        <taxon>Flavobacteriia</taxon>
        <taxon>Flavobacteriales</taxon>
        <taxon>Flavobacteriaceae</taxon>
    </lineage>
</organism>
<dbReference type="PATRIC" id="fig|1300348.6.peg.357"/>
<evidence type="ECO:0000256" key="3">
    <source>
        <dbReference type="ARBA" id="ARBA00023237"/>
    </source>
</evidence>
<evidence type="ECO:0000259" key="5">
    <source>
        <dbReference type="Pfam" id="PF14905"/>
    </source>
</evidence>
<dbReference type="EMBL" id="FNUE01000001">
    <property type="protein sequence ID" value="SEE25848.1"/>
    <property type="molecule type" value="Genomic_DNA"/>
</dbReference>
<comment type="subcellular location">
    <subcellularLocation>
        <location evidence="1">Cell outer membrane</location>
    </subcellularLocation>
</comment>
<gene>
    <name evidence="6" type="ORF">I602_357</name>
    <name evidence="7" type="ORF">SAMN05444353_1428</name>
</gene>
<evidence type="ECO:0000313" key="7">
    <source>
        <dbReference type="EMBL" id="SEE25848.1"/>
    </source>
</evidence>